<dbReference type="SUPFAM" id="SSF53474">
    <property type="entry name" value="alpha/beta-Hydrolases"/>
    <property type="match status" value="1"/>
</dbReference>
<geneLocation type="plasmid" evidence="4">
    <name>pc33</name>
</geneLocation>
<feature type="transmembrane region" description="Helical" evidence="1">
    <location>
        <begin position="7"/>
        <end position="28"/>
    </location>
</feature>
<dbReference type="KEGG" id="schy:GVO57_14050"/>
<dbReference type="Pfam" id="PF20434">
    <property type="entry name" value="BD-FAE"/>
    <property type="match status" value="1"/>
</dbReference>
<dbReference type="InterPro" id="IPR048124">
    <property type="entry name" value="Tannase_B"/>
</dbReference>
<accession>A0A7Z2NY76</accession>
<organism evidence="3 4">
    <name type="scientific">Sphingomonas changnyeongensis</name>
    <dbReference type="NCBI Taxonomy" id="2698679"/>
    <lineage>
        <taxon>Bacteria</taxon>
        <taxon>Pseudomonadati</taxon>
        <taxon>Pseudomonadota</taxon>
        <taxon>Alphaproteobacteria</taxon>
        <taxon>Sphingomonadales</taxon>
        <taxon>Sphingomonadaceae</taxon>
        <taxon>Sphingomonas</taxon>
    </lineage>
</organism>
<dbReference type="AlphaFoldDB" id="A0A7Z2NY76"/>
<keyword evidence="3" id="KW-0614">Plasmid</keyword>
<dbReference type="RefSeq" id="WP_160594049.1">
    <property type="nucleotide sequence ID" value="NZ_CP047896.1"/>
</dbReference>
<dbReference type="InterPro" id="IPR049492">
    <property type="entry name" value="BD-FAE-like_dom"/>
</dbReference>
<proteinExistence type="predicted"/>
<evidence type="ECO:0000256" key="1">
    <source>
        <dbReference type="SAM" id="Phobius"/>
    </source>
</evidence>
<protein>
    <submittedName>
        <fullName evidence="3">Tat pathway signal sequence domain protein</fullName>
    </submittedName>
</protein>
<dbReference type="PROSITE" id="PS51257">
    <property type="entry name" value="PROKAR_LIPOPROTEIN"/>
    <property type="match status" value="1"/>
</dbReference>
<dbReference type="InterPro" id="IPR029058">
    <property type="entry name" value="AB_hydrolase_fold"/>
</dbReference>
<sequence>MIDRRTLLGYGTAGLVTGLAGGCAFPAIHTSRDRLRFDPAAFTERNRQITTGSGQHSVVYRFYRAIPYVANPVDARYQSLNISVPISIDGQPINAGDAPILLANGVGGYMPSSVIDAMDVGGPADPGGPTGMGVPPPRAAPMGHRVNKPEYALAAGMVVVEPGVRGRTLVDDKGRYYGTAPAAIVDLKAAVRYLRHNAGIIPGDVGRIISTGTSAGGALSALLGASGDSHLYDPYLQTIGAADASDAIHAVGAWCPITDLEHADMAYEWNWGELTPASDKGLDRGLSDQLKAMFADYQRALGLSAGDGMPLTAETYDRHLIHEYLIPAATRYLAALPEDKRQAYLAQHPLIGWSNGTARFEWADYLRHVGSRKKSAPAFDALDLSTGENNLFGNNTVKAQHFTPFGAAESGAGALSPDIAEKTRLMNPMHFLASANAGRARRWWLRVGTKDTDTALTVVGNLAARTRQLGDAVDTAMYWDAGHGADEDPDAFVRWAIG</sequence>
<dbReference type="Gene3D" id="3.40.50.1820">
    <property type="entry name" value="alpha/beta hydrolase"/>
    <property type="match status" value="1"/>
</dbReference>
<feature type="domain" description="BD-FAE-like" evidence="2">
    <location>
        <begin position="179"/>
        <end position="265"/>
    </location>
</feature>
<evidence type="ECO:0000313" key="4">
    <source>
        <dbReference type="Proteomes" id="UP000464468"/>
    </source>
</evidence>
<reference evidence="3 4" key="1">
    <citation type="submission" date="2020-01" db="EMBL/GenBank/DDBJ databases">
        <title>Sphingomonas sp. C33 whole genome sequece.</title>
        <authorList>
            <person name="Park C."/>
        </authorList>
    </citation>
    <scope>NUCLEOTIDE SEQUENCE [LARGE SCALE GENOMIC DNA]</scope>
    <source>
        <strain evidence="3 4">C33</strain>
        <plasmid evidence="4">pc33</plasmid>
    </source>
</reference>
<keyword evidence="4" id="KW-1185">Reference proteome</keyword>
<evidence type="ECO:0000259" key="2">
    <source>
        <dbReference type="Pfam" id="PF20434"/>
    </source>
</evidence>
<keyword evidence="1" id="KW-0812">Transmembrane</keyword>
<dbReference type="NCBIfam" id="NF041556">
    <property type="entry name" value="tannase_B"/>
    <property type="match status" value="1"/>
</dbReference>
<evidence type="ECO:0000313" key="3">
    <source>
        <dbReference type="EMBL" id="QHL92015.1"/>
    </source>
</evidence>
<dbReference type="Proteomes" id="UP000464468">
    <property type="component" value="Plasmid pC33"/>
</dbReference>
<gene>
    <name evidence="3" type="ORF">GVO57_14050</name>
</gene>
<keyword evidence="1" id="KW-1133">Transmembrane helix</keyword>
<keyword evidence="1" id="KW-0472">Membrane</keyword>
<dbReference type="EMBL" id="CP047896">
    <property type="protein sequence ID" value="QHL92015.1"/>
    <property type="molecule type" value="Genomic_DNA"/>
</dbReference>
<name>A0A7Z2NY76_9SPHN</name>